<evidence type="ECO:0000256" key="10">
    <source>
        <dbReference type="ARBA" id="ARBA00023006"/>
    </source>
</evidence>
<keyword evidence="10" id="KW-0072">Autophagy</keyword>
<dbReference type="InterPro" id="IPR036322">
    <property type="entry name" value="WD40_repeat_dom_sf"/>
</dbReference>
<dbReference type="InterPro" id="IPR015943">
    <property type="entry name" value="WD40/YVTN_repeat-like_dom_sf"/>
</dbReference>
<evidence type="ECO:0000256" key="9">
    <source>
        <dbReference type="ARBA" id="ARBA00022927"/>
    </source>
</evidence>
<dbReference type="GO" id="GO:0005774">
    <property type="term" value="C:vacuolar membrane"/>
    <property type="evidence" value="ECO:0007669"/>
    <property type="project" value="UniProtKB-SubCell"/>
</dbReference>
<dbReference type="PANTHER" id="PTHR11227">
    <property type="entry name" value="WD-REPEAT PROTEIN INTERACTING WITH PHOSPHOINOSIDES WIPI -RELATED"/>
    <property type="match status" value="1"/>
</dbReference>
<reference evidence="15 16" key="1">
    <citation type="submission" date="2014-05" db="EMBL/GenBank/DDBJ databases">
        <title>Draft genome sequence of a rare smut relative, Tilletiaria anomala UBC 951.</title>
        <authorList>
            <consortium name="DOE Joint Genome Institute"/>
            <person name="Toome M."/>
            <person name="Kuo A."/>
            <person name="Henrissat B."/>
            <person name="Lipzen A."/>
            <person name="Tritt A."/>
            <person name="Yoshinaga Y."/>
            <person name="Zane M."/>
            <person name="Barry K."/>
            <person name="Grigoriev I.V."/>
            <person name="Spatafora J.W."/>
            <person name="Aimea M.C."/>
        </authorList>
    </citation>
    <scope>NUCLEOTIDE SEQUENCE [LARGE SCALE GENOMIC DNA]</scope>
    <source>
        <strain evidence="15 16">UBC 951</strain>
    </source>
</reference>
<feature type="region of interest" description="Disordered" evidence="14">
    <location>
        <begin position="310"/>
        <end position="360"/>
    </location>
</feature>
<dbReference type="SMART" id="SM00320">
    <property type="entry name" value="WD40"/>
    <property type="match status" value="2"/>
</dbReference>
<proteinExistence type="inferred from homology"/>
<comment type="similarity">
    <text evidence="12">Belongs to the WD repeat PROPPIN family.</text>
</comment>
<evidence type="ECO:0000256" key="1">
    <source>
        <dbReference type="ARBA" id="ARBA00004148"/>
    </source>
</evidence>
<keyword evidence="16" id="KW-1185">Reference proteome</keyword>
<dbReference type="Gene3D" id="2.130.10.10">
    <property type="entry name" value="YVTN repeat-like/Quinoprotein amine dehydrogenase"/>
    <property type="match status" value="1"/>
</dbReference>
<keyword evidence="9" id="KW-0653">Protein transport</keyword>
<dbReference type="RefSeq" id="XP_013244731.1">
    <property type="nucleotide sequence ID" value="XM_013389277.1"/>
</dbReference>
<comment type="caution">
    <text evidence="15">The sequence shown here is derived from an EMBL/GenBank/DDBJ whole genome shotgun (WGS) entry which is preliminary data.</text>
</comment>
<evidence type="ECO:0000256" key="8">
    <source>
        <dbReference type="ARBA" id="ARBA00022753"/>
    </source>
</evidence>
<evidence type="ECO:0000256" key="11">
    <source>
        <dbReference type="ARBA" id="ARBA00023136"/>
    </source>
</evidence>
<dbReference type="InterPro" id="IPR048720">
    <property type="entry name" value="PROPPIN"/>
</dbReference>
<evidence type="ECO:0000256" key="3">
    <source>
        <dbReference type="ARBA" id="ARBA00004623"/>
    </source>
</evidence>
<dbReference type="STRING" id="1037660.A0A066WFV5"/>
<dbReference type="Pfam" id="PF21032">
    <property type="entry name" value="PROPPIN"/>
    <property type="match status" value="2"/>
</dbReference>
<keyword evidence="7" id="KW-0677">Repeat</keyword>
<protein>
    <recommendedName>
        <fullName evidence="13">Autophagy-related protein 18</fullName>
    </recommendedName>
</protein>
<dbReference type="SUPFAM" id="SSF50978">
    <property type="entry name" value="WD40 repeat-like"/>
    <property type="match status" value="1"/>
</dbReference>
<sequence length="461" mass="48502">MARLLGAGQQKSSSSLLCVSFNQDASCVSVGTRKGYSIWNAEPHGRVYSKNVGPTSIVEMLFCTSLVALVGTADSNQPNASPRRLQIVNTKRQSTICELLFPTTILGVKLNRRRLVVILEEEIYIYDISNMKLLHTIETSPNPQAICALSASSDPCYLVYPSPVPSPTSPLSNSNGSSSAANAPGDVMIFDLLTLSVTNIIQAHKTPISALTLNQSGTLLATSSDKGTVIRVFSIPSAKKLWQFRRGTYPARIYNLSFNNMSTLLCCSSDTETVHIFKLVSSSKNDTGGLGKGSAAAAARTAALSAAASAGAGPGGNGLSSPSVTSADGSDSPSDAGGARGGYEAFIDDQNRTKKGAGGGFSGSIRRRSWALGRNVAGSVGGLLPNTLSEMWEPQRDFAHLKLPSPGVSSLVAVGSTTPTVMVVTSEGYFYSYNIDLEQGGECVLMKQYSLLDAGDDSDDR</sequence>
<keyword evidence="5" id="KW-0926">Vacuole</keyword>
<dbReference type="HOGENOM" id="CLU_025895_5_2_1"/>
<evidence type="ECO:0000256" key="5">
    <source>
        <dbReference type="ARBA" id="ARBA00022554"/>
    </source>
</evidence>
<name>A0A066WFV5_TILAU</name>
<evidence type="ECO:0000256" key="4">
    <source>
        <dbReference type="ARBA" id="ARBA00022448"/>
    </source>
</evidence>
<dbReference type="OMA" id="NIAILEM"/>
<evidence type="ECO:0000256" key="14">
    <source>
        <dbReference type="SAM" id="MobiDB-lite"/>
    </source>
</evidence>
<evidence type="ECO:0000313" key="15">
    <source>
        <dbReference type="EMBL" id="KDN51388.1"/>
    </source>
</evidence>
<dbReference type="GO" id="GO:0010008">
    <property type="term" value="C:endosome membrane"/>
    <property type="evidence" value="ECO:0007669"/>
    <property type="project" value="UniProtKB-SubCell"/>
</dbReference>
<dbReference type="GO" id="GO:0006914">
    <property type="term" value="P:autophagy"/>
    <property type="evidence" value="ECO:0007669"/>
    <property type="project" value="UniProtKB-KW"/>
</dbReference>
<keyword evidence="8" id="KW-0967">Endosome</keyword>
<dbReference type="InterPro" id="IPR001680">
    <property type="entry name" value="WD40_rpt"/>
</dbReference>
<accession>A0A066WFV5</accession>
<feature type="compositionally biased region" description="Low complexity" evidence="14">
    <location>
        <begin position="326"/>
        <end position="337"/>
    </location>
</feature>
<evidence type="ECO:0000256" key="6">
    <source>
        <dbReference type="ARBA" id="ARBA00022574"/>
    </source>
</evidence>
<dbReference type="AlphaFoldDB" id="A0A066WFV5"/>
<evidence type="ECO:0000256" key="7">
    <source>
        <dbReference type="ARBA" id="ARBA00022737"/>
    </source>
</evidence>
<gene>
    <name evidence="15" type="ORF">K437DRAFT_233148</name>
</gene>
<dbReference type="GO" id="GO:0015031">
    <property type="term" value="P:protein transport"/>
    <property type="evidence" value="ECO:0007669"/>
    <property type="project" value="UniProtKB-KW"/>
</dbReference>
<keyword evidence="4" id="KW-0813">Transport</keyword>
<dbReference type="OrthoDB" id="1667587at2759"/>
<dbReference type="GO" id="GO:0034045">
    <property type="term" value="C:phagophore assembly site membrane"/>
    <property type="evidence" value="ECO:0007669"/>
    <property type="project" value="UniProtKB-SubCell"/>
</dbReference>
<dbReference type="EMBL" id="JMSN01000016">
    <property type="protein sequence ID" value="KDN51388.1"/>
    <property type="molecule type" value="Genomic_DNA"/>
</dbReference>
<evidence type="ECO:0000256" key="12">
    <source>
        <dbReference type="ARBA" id="ARBA00025740"/>
    </source>
</evidence>
<comment type="subcellular location">
    <subcellularLocation>
        <location evidence="2">Endosome membrane</location>
        <topology evidence="2">Peripheral membrane protein</topology>
    </subcellularLocation>
    <subcellularLocation>
        <location evidence="3">Preautophagosomal structure membrane</location>
        <topology evidence="3">Peripheral membrane protein</topology>
    </subcellularLocation>
    <subcellularLocation>
        <location evidence="1">Vacuole membrane</location>
        <topology evidence="1">Peripheral membrane protein</topology>
    </subcellularLocation>
</comment>
<dbReference type="InParanoid" id="A0A066WFV5"/>
<evidence type="ECO:0000256" key="13">
    <source>
        <dbReference type="ARBA" id="ARBA00039247"/>
    </source>
</evidence>
<organism evidence="15 16">
    <name type="scientific">Tilletiaria anomala (strain ATCC 24038 / CBS 436.72 / UBC 951)</name>
    <dbReference type="NCBI Taxonomy" id="1037660"/>
    <lineage>
        <taxon>Eukaryota</taxon>
        <taxon>Fungi</taxon>
        <taxon>Dikarya</taxon>
        <taxon>Basidiomycota</taxon>
        <taxon>Ustilaginomycotina</taxon>
        <taxon>Exobasidiomycetes</taxon>
        <taxon>Georgefischeriales</taxon>
        <taxon>Tilletiariaceae</taxon>
        <taxon>Tilletiaria</taxon>
    </lineage>
</organism>
<evidence type="ECO:0000313" key="16">
    <source>
        <dbReference type="Proteomes" id="UP000027361"/>
    </source>
</evidence>
<keyword evidence="6" id="KW-0853">WD repeat</keyword>
<keyword evidence="11" id="KW-0472">Membrane</keyword>
<dbReference type="GeneID" id="25262840"/>
<dbReference type="Proteomes" id="UP000027361">
    <property type="component" value="Unassembled WGS sequence"/>
</dbReference>
<evidence type="ECO:0000256" key="2">
    <source>
        <dbReference type="ARBA" id="ARBA00004481"/>
    </source>
</evidence>
<dbReference type="FunCoup" id="A0A066WFV5">
    <property type="interactions" value="245"/>
</dbReference>
<dbReference type="FunFam" id="2.130.10.10:FF:000965">
    <property type="entry name" value="Autophagy-like protein 18 Atg18"/>
    <property type="match status" value="1"/>
</dbReference>